<organism evidence="8">
    <name type="scientific">Volvox ferrisii</name>
    <dbReference type="NCBI Taxonomy" id="1075618"/>
    <lineage>
        <taxon>Eukaryota</taxon>
        <taxon>Viridiplantae</taxon>
        <taxon>Chlorophyta</taxon>
        <taxon>core chlorophytes</taxon>
        <taxon>Chlorophyceae</taxon>
        <taxon>CS clade</taxon>
        <taxon>Chlamydomonadales</taxon>
        <taxon>Volvocaceae</taxon>
        <taxon>Volvox</taxon>
    </lineage>
</organism>
<gene>
    <name evidence="8" type="primary">MID</name>
</gene>
<keyword evidence="6" id="KW-0539">Nucleus</keyword>
<dbReference type="AlphaFoldDB" id="A0A218PGZ2"/>
<accession>A0A218PGZ2</accession>
<dbReference type="PANTHER" id="PTHR46373:SF2">
    <property type="entry name" value="RWP-RK DOMAIN-CONTAINING PROTEIN"/>
    <property type="match status" value="1"/>
</dbReference>
<comment type="function">
    <text evidence="1">Putative transcription factor.</text>
</comment>
<evidence type="ECO:0000256" key="6">
    <source>
        <dbReference type="ARBA" id="ARBA00023242"/>
    </source>
</evidence>
<dbReference type="EMBL" id="LC274878">
    <property type="protein sequence ID" value="BAZ96191.1"/>
    <property type="molecule type" value="mRNA"/>
</dbReference>
<proteinExistence type="evidence at transcript level"/>
<dbReference type="Pfam" id="PF02042">
    <property type="entry name" value="RWP-RK"/>
    <property type="match status" value="1"/>
</dbReference>
<dbReference type="GO" id="GO:0003677">
    <property type="term" value="F:DNA binding"/>
    <property type="evidence" value="ECO:0007669"/>
    <property type="project" value="UniProtKB-KW"/>
</dbReference>
<keyword evidence="3" id="KW-0175">Coiled coil</keyword>
<evidence type="ECO:0000256" key="3">
    <source>
        <dbReference type="ARBA" id="ARBA00023054"/>
    </source>
</evidence>
<protein>
    <submittedName>
        <fullName evidence="8">Minus dominance protein</fullName>
    </submittedName>
</protein>
<name>A0A218PGZ2_9CHLO</name>
<sequence length="167" mass="18934">MVVTVPQGVHSRCDQCAVYKAFTFSERLLGDVTVEVHQSKNSFHAYIRGCSQAVVVFEVACELKNGCSTEWLKECIDSFFKNILLEGFELQKRPDNGIPLAVPFAHALTRKADISSHDVSQFFHLPIKDAARELGMSTTYLKRICRQRGIPRWPYRKVASLGFDKHT</sequence>
<evidence type="ECO:0000259" key="7">
    <source>
        <dbReference type="PROSITE" id="PS51519"/>
    </source>
</evidence>
<keyword evidence="5" id="KW-0804">Transcription</keyword>
<evidence type="ECO:0000256" key="1">
    <source>
        <dbReference type="ARBA" id="ARBA00004049"/>
    </source>
</evidence>
<dbReference type="PANTHER" id="PTHR46373">
    <property type="entry name" value="PROTEIN RKD4"/>
    <property type="match status" value="1"/>
</dbReference>
<dbReference type="GO" id="GO:0003700">
    <property type="term" value="F:DNA-binding transcription factor activity"/>
    <property type="evidence" value="ECO:0007669"/>
    <property type="project" value="InterPro"/>
</dbReference>
<evidence type="ECO:0000313" key="8">
    <source>
        <dbReference type="EMBL" id="BAZ96190.1"/>
    </source>
</evidence>
<keyword evidence="2" id="KW-0805">Transcription regulation</keyword>
<dbReference type="PROSITE" id="PS51519">
    <property type="entry name" value="RWP_RK"/>
    <property type="match status" value="1"/>
</dbReference>
<dbReference type="InterPro" id="IPR044607">
    <property type="entry name" value="RKD-like"/>
</dbReference>
<keyword evidence="4" id="KW-0238">DNA-binding</keyword>
<reference evidence="8" key="1">
    <citation type="journal article" date="2017" name="PLoS ONE">
        <title>Molecular evolutionary analysis of a gender-limited MID ortholog from the homothallic species Volvox africanus with male and monoecious spheroids.</title>
        <authorList>
            <person name="Yamamoto K."/>
            <person name="Kawai-Toyooka H."/>
            <person name="Hamaji T."/>
            <person name="Tsuchikane Y."/>
            <person name="Mori T."/>
            <person name="Takahashi F."/>
            <person name="Sekimoto H."/>
            <person name="Ferris P.J."/>
            <person name="Nozaki H."/>
        </authorList>
    </citation>
    <scope>NUCLEOTIDE SEQUENCE</scope>
    <source>
        <strain evidence="8">NIES-3986</strain>
    </source>
</reference>
<evidence type="ECO:0000256" key="4">
    <source>
        <dbReference type="ARBA" id="ARBA00023125"/>
    </source>
</evidence>
<evidence type="ECO:0000256" key="5">
    <source>
        <dbReference type="ARBA" id="ARBA00023163"/>
    </source>
</evidence>
<evidence type="ECO:0000256" key="2">
    <source>
        <dbReference type="ARBA" id="ARBA00023015"/>
    </source>
</evidence>
<dbReference type="EMBL" id="LC274877">
    <property type="protein sequence ID" value="BAZ96190.1"/>
    <property type="molecule type" value="Genomic_DNA"/>
</dbReference>
<feature type="domain" description="RWP-RK" evidence="7">
    <location>
        <begin position="96"/>
        <end position="167"/>
    </location>
</feature>
<dbReference type="InterPro" id="IPR003035">
    <property type="entry name" value="RWP-RK_dom"/>
</dbReference>